<feature type="region of interest" description="Disordered" evidence="1">
    <location>
        <begin position="213"/>
        <end position="327"/>
    </location>
</feature>
<dbReference type="EMBL" id="NBSK02000006">
    <property type="protein sequence ID" value="KAJ0202338.1"/>
    <property type="molecule type" value="Genomic_DNA"/>
</dbReference>
<evidence type="ECO:0000313" key="2">
    <source>
        <dbReference type="EMBL" id="KAJ0202338.1"/>
    </source>
</evidence>
<proteinExistence type="predicted"/>
<dbReference type="AlphaFoldDB" id="A0A9R1VCA9"/>
<feature type="compositionally biased region" description="Basic and acidic residues" evidence="1">
    <location>
        <begin position="288"/>
        <end position="306"/>
    </location>
</feature>
<feature type="compositionally biased region" description="Acidic residues" evidence="1">
    <location>
        <begin position="268"/>
        <end position="283"/>
    </location>
</feature>
<dbReference type="Proteomes" id="UP000235145">
    <property type="component" value="Unassembled WGS sequence"/>
</dbReference>
<sequence>MVIQGFNEVQKDYVRHMGFRGILKMKMIEENSFQNFHLEQKKINVMKNRQTKYDSTSRYKDVDCFHQQGRYEFQDEFNSFVDQLAERIKLFRKSKHQSIELHNKQDENKQHRMLLYLDIIKSDVVTVERTRPVICHWTLEKKKMRETFEKDEFGKFRIGDFNDDFVEEELNVEAYEEMVMIKYRKLDMLIAYGINKFPENITLNHLKIKNRNDDVRDENSDDDEDNNGDDNDEAKKKNVGGDNIKGGIREQNENVKIREQQGKNKDEGGEDIEGVGGEEEETDNNGHGLDDMNLHDEGVENNKGGDNEEEQNAEGGGKQQYRLIRYI</sequence>
<comment type="caution">
    <text evidence="2">The sequence shown here is derived from an EMBL/GenBank/DDBJ whole genome shotgun (WGS) entry which is preliminary data.</text>
</comment>
<evidence type="ECO:0000313" key="3">
    <source>
        <dbReference type="Proteomes" id="UP000235145"/>
    </source>
</evidence>
<reference evidence="2 3" key="1">
    <citation type="journal article" date="2017" name="Nat. Commun.">
        <title>Genome assembly with in vitro proximity ligation data and whole-genome triplication in lettuce.</title>
        <authorList>
            <person name="Reyes-Chin-Wo S."/>
            <person name="Wang Z."/>
            <person name="Yang X."/>
            <person name="Kozik A."/>
            <person name="Arikit S."/>
            <person name="Song C."/>
            <person name="Xia L."/>
            <person name="Froenicke L."/>
            <person name="Lavelle D.O."/>
            <person name="Truco M.J."/>
            <person name="Xia R."/>
            <person name="Zhu S."/>
            <person name="Xu C."/>
            <person name="Xu H."/>
            <person name="Xu X."/>
            <person name="Cox K."/>
            <person name="Korf I."/>
            <person name="Meyers B.C."/>
            <person name="Michelmore R.W."/>
        </authorList>
    </citation>
    <scope>NUCLEOTIDE SEQUENCE [LARGE SCALE GENOMIC DNA]</scope>
    <source>
        <strain evidence="3">cv. Salinas</strain>
        <tissue evidence="2">Seedlings</tissue>
    </source>
</reference>
<protein>
    <submittedName>
        <fullName evidence="2">Uncharacterized protein</fullName>
    </submittedName>
</protein>
<name>A0A9R1VCA9_LACSA</name>
<organism evidence="2 3">
    <name type="scientific">Lactuca sativa</name>
    <name type="common">Garden lettuce</name>
    <dbReference type="NCBI Taxonomy" id="4236"/>
    <lineage>
        <taxon>Eukaryota</taxon>
        <taxon>Viridiplantae</taxon>
        <taxon>Streptophyta</taxon>
        <taxon>Embryophyta</taxon>
        <taxon>Tracheophyta</taxon>
        <taxon>Spermatophyta</taxon>
        <taxon>Magnoliopsida</taxon>
        <taxon>eudicotyledons</taxon>
        <taxon>Gunneridae</taxon>
        <taxon>Pentapetalae</taxon>
        <taxon>asterids</taxon>
        <taxon>campanulids</taxon>
        <taxon>Asterales</taxon>
        <taxon>Asteraceae</taxon>
        <taxon>Cichorioideae</taxon>
        <taxon>Cichorieae</taxon>
        <taxon>Lactucinae</taxon>
        <taxon>Lactuca</taxon>
    </lineage>
</organism>
<feature type="compositionally biased region" description="Acidic residues" evidence="1">
    <location>
        <begin position="219"/>
        <end position="232"/>
    </location>
</feature>
<evidence type="ECO:0000256" key="1">
    <source>
        <dbReference type="SAM" id="MobiDB-lite"/>
    </source>
</evidence>
<keyword evidence="3" id="KW-1185">Reference proteome</keyword>
<gene>
    <name evidence="2" type="ORF">LSAT_V11C600327260</name>
</gene>
<feature type="compositionally biased region" description="Basic and acidic residues" evidence="1">
    <location>
        <begin position="247"/>
        <end position="267"/>
    </location>
</feature>
<accession>A0A9R1VCA9</accession>